<dbReference type="EMBL" id="QRUP01000014">
    <property type="protein sequence ID" value="RGR72676.1"/>
    <property type="molecule type" value="Genomic_DNA"/>
</dbReference>
<proteinExistence type="predicted"/>
<accession>A0A412FWZ8</accession>
<evidence type="ECO:0000313" key="2">
    <source>
        <dbReference type="Proteomes" id="UP000284178"/>
    </source>
</evidence>
<dbReference type="Proteomes" id="UP000284178">
    <property type="component" value="Unassembled WGS sequence"/>
</dbReference>
<dbReference type="RefSeq" id="WP_117895354.1">
    <property type="nucleotide sequence ID" value="NZ_CABJCV010000014.1"/>
</dbReference>
<gene>
    <name evidence="1" type="ORF">DWY25_11460</name>
</gene>
<comment type="caution">
    <text evidence="1">The sequence shown here is derived from an EMBL/GenBank/DDBJ whole genome shotgun (WGS) entry which is preliminary data.</text>
</comment>
<protein>
    <submittedName>
        <fullName evidence="1">Uncharacterized protein</fullName>
    </submittedName>
</protein>
<reference evidence="1 2" key="1">
    <citation type="submission" date="2018-08" db="EMBL/GenBank/DDBJ databases">
        <title>A genome reference for cultivated species of the human gut microbiota.</title>
        <authorList>
            <person name="Zou Y."/>
            <person name="Xue W."/>
            <person name="Luo G."/>
        </authorList>
    </citation>
    <scope>NUCLEOTIDE SEQUENCE [LARGE SCALE GENOMIC DNA]</scope>
    <source>
        <strain evidence="1 2">AF24-29</strain>
    </source>
</reference>
<evidence type="ECO:0000313" key="1">
    <source>
        <dbReference type="EMBL" id="RGR72676.1"/>
    </source>
</evidence>
<dbReference type="AlphaFoldDB" id="A0A412FWZ8"/>
<organism evidence="1 2">
    <name type="scientific">Holdemania filiformis</name>
    <dbReference type="NCBI Taxonomy" id="61171"/>
    <lineage>
        <taxon>Bacteria</taxon>
        <taxon>Bacillati</taxon>
        <taxon>Bacillota</taxon>
        <taxon>Erysipelotrichia</taxon>
        <taxon>Erysipelotrichales</taxon>
        <taxon>Erysipelotrichaceae</taxon>
        <taxon>Holdemania</taxon>
    </lineage>
</organism>
<name>A0A412FWZ8_9FIRM</name>
<sequence length="113" mass="12606">MKNASREVSRFYVEVMDDSKMNSQTAVLTITDNDLLIEGEQTLSILRTQIRKVQRFLNAGRIQADAKSGKPQGKESDLALTVTGTSGVDRLLFIRVLKNEGTQAESLFEQLCQ</sequence>
<keyword evidence="2" id="KW-1185">Reference proteome</keyword>
<dbReference type="GeneID" id="83016009"/>